<keyword evidence="2" id="KW-1185">Reference proteome</keyword>
<dbReference type="AlphaFoldDB" id="A0A418NNI5"/>
<proteinExistence type="predicted"/>
<evidence type="ECO:0000313" key="2">
    <source>
        <dbReference type="Proteomes" id="UP000286576"/>
    </source>
</evidence>
<accession>A0A418NNI5</accession>
<evidence type="ECO:0000313" key="1">
    <source>
        <dbReference type="EMBL" id="RIV83366.1"/>
    </source>
</evidence>
<dbReference type="Proteomes" id="UP000286576">
    <property type="component" value="Unassembled WGS sequence"/>
</dbReference>
<gene>
    <name evidence="1" type="ORF">D2V07_16585</name>
</gene>
<reference evidence="1 2" key="1">
    <citation type="submission" date="2018-08" db="EMBL/GenBank/DDBJ databases">
        <title>Erythrobacter zhengii sp.nov., a bacterium isolated from deep-sea sediment.</title>
        <authorList>
            <person name="Fang C."/>
            <person name="Wu Y.-H."/>
            <person name="Sun C."/>
            <person name="Wang H."/>
            <person name="Cheng H."/>
            <person name="Meng F.-X."/>
            <person name="Wang C.-S."/>
            <person name="Xu X.-W."/>
        </authorList>
    </citation>
    <scope>NUCLEOTIDE SEQUENCE [LARGE SCALE GENOMIC DNA]</scope>
    <source>
        <strain evidence="1 2">V18</strain>
    </source>
</reference>
<organism evidence="1 2">
    <name type="scientific">Aurantiacibacter zhengii</name>
    <dbReference type="NCBI Taxonomy" id="2307003"/>
    <lineage>
        <taxon>Bacteria</taxon>
        <taxon>Pseudomonadati</taxon>
        <taxon>Pseudomonadota</taxon>
        <taxon>Alphaproteobacteria</taxon>
        <taxon>Sphingomonadales</taxon>
        <taxon>Erythrobacteraceae</taxon>
        <taxon>Aurantiacibacter</taxon>
    </lineage>
</organism>
<name>A0A418NNI5_9SPHN</name>
<protein>
    <submittedName>
        <fullName evidence="1">Uncharacterized protein</fullName>
    </submittedName>
</protein>
<comment type="caution">
    <text evidence="1">The sequence shown here is derived from an EMBL/GenBank/DDBJ whole genome shotgun (WGS) entry which is preliminary data.</text>
</comment>
<sequence length="85" mass="9585">MVAPLVSAPEGFSMTVLKHPARPVRAIHVRGVFGDWQTSFAGDNWRPAFRTEWGSLQSVLREVEFSNVRQGLPIIVHTEDWEVAI</sequence>
<dbReference type="EMBL" id="QXFL01000010">
    <property type="protein sequence ID" value="RIV83366.1"/>
    <property type="molecule type" value="Genomic_DNA"/>
</dbReference>